<gene>
    <name evidence="2" type="ORF">DI626_07385</name>
</gene>
<dbReference type="AlphaFoldDB" id="A0A2W4ZSL3"/>
<name>A0A2W4ZSL3_9BACT</name>
<evidence type="ECO:0000256" key="1">
    <source>
        <dbReference type="SAM" id="MobiDB-lite"/>
    </source>
</evidence>
<feature type="compositionally biased region" description="Basic residues" evidence="1">
    <location>
        <begin position="56"/>
        <end position="72"/>
    </location>
</feature>
<feature type="region of interest" description="Disordered" evidence="1">
    <location>
        <begin position="51"/>
        <end position="72"/>
    </location>
</feature>
<accession>A0A2W4ZSL3</accession>
<dbReference type="Proteomes" id="UP000249557">
    <property type="component" value="Unassembled WGS sequence"/>
</dbReference>
<evidence type="ECO:0000313" key="2">
    <source>
        <dbReference type="EMBL" id="PZO85433.1"/>
    </source>
</evidence>
<comment type="caution">
    <text evidence="2">The sequence shown here is derived from an EMBL/GenBank/DDBJ whole genome shotgun (WGS) entry which is preliminary data.</text>
</comment>
<evidence type="ECO:0000313" key="3">
    <source>
        <dbReference type="Proteomes" id="UP000249557"/>
    </source>
</evidence>
<dbReference type="NCBIfam" id="NF047331">
    <property type="entry name" value="phage_HTJ"/>
    <property type="match status" value="1"/>
</dbReference>
<reference evidence="2 3" key="1">
    <citation type="submission" date="2017-08" db="EMBL/GenBank/DDBJ databases">
        <title>Infants hospitalized years apart are colonized by the same room-sourced microbial strains.</title>
        <authorList>
            <person name="Brooks B."/>
            <person name="Olm M.R."/>
            <person name="Firek B.A."/>
            <person name="Baker R."/>
            <person name="Thomas B.C."/>
            <person name="Morowitz M.J."/>
            <person name="Banfield J.F."/>
        </authorList>
    </citation>
    <scope>NUCLEOTIDE SEQUENCE [LARGE SCALE GENOMIC DNA]</scope>
    <source>
        <strain evidence="2">S2_018_000_R2_104</strain>
    </source>
</reference>
<protein>
    <submittedName>
        <fullName evidence="2">Uncharacterized protein</fullName>
    </submittedName>
</protein>
<organism evidence="2 3">
    <name type="scientific">Micavibrio aeruginosavorus</name>
    <dbReference type="NCBI Taxonomy" id="349221"/>
    <lineage>
        <taxon>Bacteria</taxon>
        <taxon>Pseudomonadati</taxon>
        <taxon>Bdellovibrionota</taxon>
        <taxon>Bdellovibrionia</taxon>
        <taxon>Bdellovibrionales</taxon>
        <taxon>Pseudobdellovibrionaceae</taxon>
        <taxon>Micavibrio</taxon>
    </lineage>
</organism>
<sequence length="72" mass="8265">MTTSITFTPEMLAELEKAYASGTKRLTYEGKTIEYQDLADMERAINTLRRSLNAKAGKRKSRRVHMRSNRGL</sequence>
<dbReference type="EMBL" id="QFNK01000145">
    <property type="protein sequence ID" value="PZO85433.1"/>
    <property type="molecule type" value="Genomic_DNA"/>
</dbReference>
<proteinExistence type="predicted"/>